<feature type="compositionally biased region" description="Basic and acidic residues" evidence="1">
    <location>
        <begin position="239"/>
        <end position="248"/>
    </location>
</feature>
<gene>
    <name evidence="2" type="ORF">AVDCRST_MAG89-59</name>
</gene>
<proteinExistence type="predicted"/>
<feature type="compositionally biased region" description="Low complexity" evidence="1">
    <location>
        <begin position="290"/>
        <end position="301"/>
    </location>
</feature>
<evidence type="ECO:0000313" key="2">
    <source>
        <dbReference type="EMBL" id="CAA9294819.1"/>
    </source>
</evidence>
<accession>A0A6J4K3K0</accession>
<dbReference type="EMBL" id="CADCTV010000013">
    <property type="protein sequence ID" value="CAA9294819.1"/>
    <property type="molecule type" value="Genomic_DNA"/>
</dbReference>
<sequence length="301" mass="31097">DGLGSSRGAGFARRGARADPRGRRRPAHPGNGRGGAARRGDGLCGERHHLRRRRGGVPPRTLGAARVGGAAASRRRLVRRGPLRRGVPVDRARGPSHARAGEGVRRLGVADGRRRGVRALASAARAGFRGQHRGSGNAADDPRASASRPGAAGPRDHAARPVEAGAPALAGAVYRGDQYVPARQRRDAGHPSPRAVGGGGGAQPRPARRRDRDDGRGGAGGGTLEDAGVGPHRPVRAGDNADCRHRGAEGGSRPYHGSAGRGVARAPRRAAMGAVHVPLAGRRPDRSLGRRLATSRATTRL</sequence>
<reference evidence="2" key="1">
    <citation type="submission" date="2020-02" db="EMBL/GenBank/DDBJ databases">
        <authorList>
            <person name="Meier V. D."/>
        </authorList>
    </citation>
    <scope>NUCLEOTIDE SEQUENCE</scope>
    <source>
        <strain evidence="2">AVDCRST_MAG89</strain>
    </source>
</reference>
<evidence type="ECO:0000256" key="1">
    <source>
        <dbReference type="SAM" id="MobiDB-lite"/>
    </source>
</evidence>
<feature type="compositionally biased region" description="Basic residues" evidence="1">
    <location>
        <begin position="73"/>
        <end position="83"/>
    </location>
</feature>
<feature type="non-terminal residue" evidence="2">
    <location>
        <position position="1"/>
    </location>
</feature>
<feature type="non-terminal residue" evidence="2">
    <location>
        <position position="301"/>
    </location>
</feature>
<dbReference type="AlphaFoldDB" id="A0A6J4K3K0"/>
<feature type="compositionally biased region" description="Low complexity" evidence="1">
    <location>
        <begin position="56"/>
        <end position="72"/>
    </location>
</feature>
<organism evidence="2">
    <name type="scientific">uncultured Gemmatimonadota bacterium</name>
    <dbReference type="NCBI Taxonomy" id="203437"/>
    <lineage>
        <taxon>Bacteria</taxon>
        <taxon>Pseudomonadati</taxon>
        <taxon>Gemmatimonadota</taxon>
        <taxon>environmental samples</taxon>
    </lineage>
</organism>
<name>A0A6J4K3K0_9BACT</name>
<feature type="compositionally biased region" description="Basic and acidic residues" evidence="1">
    <location>
        <begin position="38"/>
        <end position="47"/>
    </location>
</feature>
<feature type="region of interest" description="Disordered" evidence="1">
    <location>
        <begin position="1"/>
        <end position="164"/>
    </location>
</feature>
<feature type="compositionally biased region" description="Basic and acidic residues" evidence="1">
    <location>
        <begin position="87"/>
        <end position="105"/>
    </location>
</feature>
<feature type="compositionally biased region" description="Low complexity" evidence="1">
    <location>
        <begin position="257"/>
        <end position="274"/>
    </location>
</feature>
<feature type="region of interest" description="Disordered" evidence="1">
    <location>
        <begin position="176"/>
        <end position="301"/>
    </location>
</feature>
<protein>
    <submittedName>
        <fullName evidence="2">Uncharacterized protein</fullName>
    </submittedName>
</protein>